<gene>
    <name evidence="15" type="ORF">HF086_007324</name>
</gene>
<dbReference type="GO" id="GO:0005634">
    <property type="term" value="C:nucleus"/>
    <property type="evidence" value="ECO:0007669"/>
    <property type="project" value="UniProtKB-SubCell"/>
</dbReference>
<organism evidence="15 16">
    <name type="scientific">Spodoptera exigua</name>
    <name type="common">Beet armyworm</name>
    <name type="synonym">Noctua fulgens</name>
    <dbReference type="NCBI Taxonomy" id="7107"/>
    <lineage>
        <taxon>Eukaryota</taxon>
        <taxon>Metazoa</taxon>
        <taxon>Ecdysozoa</taxon>
        <taxon>Arthropoda</taxon>
        <taxon>Hexapoda</taxon>
        <taxon>Insecta</taxon>
        <taxon>Pterygota</taxon>
        <taxon>Neoptera</taxon>
        <taxon>Endopterygota</taxon>
        <taxon>Lepidoptera</taxon>
        <taxon>Glossata</taxon>
        <taxon>Ditrysia</taxon>
        <taxon>Noctuoidea</taxon>
        <taxon>Noctuidae</taxon>
        <taxon>Amphipyrinae</taxon>
        <taxon>Spodoptera</taxon>
    </lineage>
</organism>
<evidence type="ECO:0000259" key="14">
    <source>
        <dbReference type="PROSITE" id="PS50157"/>
    </source>
</evidence>
<dbReference type="Gene3D" id="3.30.160.60">
    <property type="entry name" value="Classic Zinc Finger"/>
    <property type="match status" value="19"/>
</dbReference>
<evidence type="ECO:0000256" key="9">
    <source>
        <dbReference type="ARBA" id="ARBA00023125"/>
    </source>
</evidence>
<feature type="domain" description="C2H2-type" evidence="14">
    <location>
        <begin position="558"/>
        <end position="585"/>
    </location>
</feature>
<feature type="region of interest" description="Disordered" evidence="13">
    <location>
        <begin position="1"/>
        <end position="42"/>
    </location>
</feature>
<feature type="domain" description="C2H2-type" evidence="14">
    <location>
        <begin position="433"/>
        <end position="460"/>
    </location>
</feature>
<dbReference type="EMBL" id="JACEFF010000276">
    <property type="protein sequence ID" value="KAH9640753.1"/>
    <property type="molecule type" value="Genomic_DNA"/>
</dbReference>
<dbReference type="GO" id="GO:0008270">
    <property type="term" value="F:zinc ion binding"/>
    <property type="evidence" value="ECO:0007669"/>
    <property type="project" value="UniProtKB-KW"/>
</dbReference>
<dbReference type="InterPro" id="IPR013087">
    <property type="entry name" value="Znf_C2H2_type"/>
</dbReference>
<dbReference type="FunFam" id="3.30.160.60:FF:000110">
    <property type="entry name" value="Zinc finger protein-like"/>
    <property type="match status" value="1"/>
</dbReference>
<evidence type="ECO:0000256" key="13">
    <source>
        <dbReference type="SAM" id="MobiDB-lite"/>
    </source>
</evidence>
<dbReference type="FunFam" id="3.30.160.60:FF:000065">
    <property type="entry name" value="B-cell CLL/lymphoma 6, member B"/>
    <property type="match status" value="1"/>
</dbReference>
<dbReference type="FunFam" id="3.30.160.60:FF:002048">
    <property type="entry name" value="Crooked legs, isoform F"/>
    <property type="match status" value="1"/>
</dbReference>
<name>A0A922MQF8_SPOEX</name>
<comment type="similarity">
    <text evidence="3">Belongs to the krueppel C2H2-type zinc-finger protein family.</text>
</comment>
<evidence type="ECO:0000313" key="15">
    <source>
        <dbReference type="EMBL" id="KAH9640753.1"/>
    </source>
</evidence>
<dbReference type="InterPro" id="IPR036236">
    <property type="entry name" value="Znf_C2H2_sf"/>
</dbReference>
<dbReference type="PANTHER" id="PTHR24381">
    <property type="entry name" value="ZINC FINGER PROTEIN"/>
    <property type="match status" value="1"/>
</dbReference>
<feature type="domain" description="C2H2-type" evidence="14">
    <location>
        <begin position="502"/>
        <end position="529"/>
    </location>
</feature>
<evidence type="ECO:0000256" key="11">
    <source>
        <dbReference type="ARBA" id="ARBA00023242"/>
    </source>
</evidence>
<evidence type="ECO:0000256" key="1">
    <source>
        <dbReference type="ARBA" id="ARBA00003767"/>
    </source>
</evidence>
<comment type="function">
    <text evidence="1">May be involved in transcriptional regulation.</text>
</comment>
<sequence>MNQEHHNMNTGGGQPPGSSESQGQRVQATQQQQQNNLPATTSATDLRVNSAAVNVALSSVAKYWVFTNLFPGPIPQVSVYGLPAGARIENGKPVQDLGQAHASILNGDPNIILGHHAGQSQVTVSAPGGQQIPVSQIIATQSGQTHEALVAHNQQQAELAAAQAQAQAQASNSNAQVSVSAGQATHQQVPNNRVEFVQHHNIDMGHHSQQHIMQQQLMATARPEHSNQQIQLTVSEDGIVTVVEPAGTKMVDKEELHEAIKMPNDHTLTVHQLQQIVGQQVIDSVVRIEQTTGEPANILVTHNPDGTTSIEASAADPLIVKDEKSGNKIDPTQFAIPTDIKDIKGIDLKNVGTMGMEGAVVKISAGAAEHDLHAMYKVNVEDLSQLLAYHEVFGKLNSEGQQQQAKVISEVEVEVEAGTSAAMSEAESSPGHHSCDICGKIFQFRYQLIVHRRYHGESKPFTCQVCGSAFANPVELSRHGKCHLAGDPNERHAKRMAQDKPYACTTCHKTFSRKEHLDNHVRSHTGETPYRCEFCAKTFTRKEHMVNHVRKHTGETPHRCDICKKSFTRKEHFMNHVMWHTGETPHHCTICGKKYTRKEHLTNHMRSHTNDTPFRCELCGKSFTRKEHFTNHILWHTGETPHRCDFCSKTFTRKEHLLNHVRQHTGESPHRCNFCSKSFTRREHLVNHVRQHTGETPFQCGYCPKAFTRKDHLVNHVRQHTGESPHKCSFCTKSFTRKEHLTNHVRQHTGESPHRCSYCAKSFTRKEHLTNHVRQHTGETPHKCTYCPRAFARKEHLNNHIRQHTGVTPHACSYCSKSFTRKEHLVNHIRQHTGETPFKCTYCSKSFSRKEHLTNHVNLHTGETPHKCPFCTKTYSRKEHLTNHVRIHTGESPHRCDFCQKTFTRKEHLTNHLKQHTGDSSHACKVCSKQFTRKEQLVTHMRSHSCGERPFSCGECGKSFPLKGNLLFHERSHNKNNANAANKQYRCEICSKVFLCKGHLVSHRRTHPEWVEGSNPAETSTETEDCNKGNTCIKVEPERTERKHEVRYSSKTVATSLFKRVLFFESEVLASDSTSEWSERLDDVDAGGSGVPGSDSSDDNVTLDIWFRLRKNVHSIIHETIRAICDVLMPLVMQIPDEEMWDKVSRDFFNIWNFPNCLGAIDGKHYSVTSCGRREIQLLIVDVGSYGKNSDGGILQNSKFGKKLNTNKLKLPPNKPLPNTTESLPHVFIGDEAFPLSNNILRPYPREQTRTDLSKSI</sequence>
<feature type="domain" description="C2H2-type" evidence="14">
    <location>
        <begin position="922"/>
        <end position="950"/>
    </location>
</feature>
<reference evidence="15" key="1">
    <citation type="journal article" date="2021" name="G3 (Bethesda)">
        <title>Genome and transcriptome analysis of the beet armyworm Spodoptera exigua reveals targets for pest control. .</title>
        <authorList>
            <person name="Simon S."/>
            <person name="Breeschoten T."/>
            <person name="Jansen H.J."/>
            <person name="Dirks R.P."/>
            <person name="Schranz M.E."/>
            <person name="Ros V.I.D."/>
        </authorList>
    </citation>
    <scope>NUCLEOTIDE SEQUENCE</scope>
    <source>
        <strain evidence="15">TB_SE_WUR_2020</strain>
    </source>
</reference>
<dbReference type="FunFam" id="3.30.160.60:FF:000253">
    <property type="entry name" value="Crooked legs, isoform H"/>
    <property type="match status" value="13"/>
</dbReference>
<proteinExistence type="inferred from homology"/>
<evidence type="ECO:0000256" key="8">
    <source>
        <dbReference type="ARBA" id="ARBA00023015"/>
    </source>
</evidence>
<comment type="caution">
    <text evidence="15">The sequence shown here is derived from an EMBL/GenBank/DDBJ whole genome shotgun (WGS) entry which is preliminary data.</text>
</comment>
<feature type="domain" description="C2H2-type" evidence="14">
    <location>
        <begin position="810"/>
        <end position="837"/>
    </location>
</feature>
<evidence type="ECO:0000313" key="16">
    <source>
        <dbReference type="Proteomes" id="UP000814243"/>
    </source>
</evidence>
<feature type="domain" description="C2H2-type" evidence="14">
    <location>
        <begin position="726"/>
        <end position="753"/>
    </location>
</feature>
<feature type="domain" description="C2H2-type" evidence="14">
    <location>
        <begin position="530"/>
        <end position="557"/>
    </location>
</feature>
<keyword evidence="10" id="KW-0804">Transcription</keyword>
<feature type="domain" description="C2H2-type" evidence="14">
    <location>
        <begin position="866"/>
        <end position="893"/>
    </location>
</feature>
<dbReference type="SMART" id="SM00355">
    <property type="entry name" value="ZnF_C2H2"/>
    <property type="match status" value="20"/>
</dbReference>
<evidence type="ECO:0000256" key="3">
    <source>
        <dbReference type="ARBA" id="ARBA00006991"/>
    </source>
</evidence>
<dbReference type="AlphaFoldDB" id="A0A922MQF8"/>
<feature type="domain" description="C2H2-type" evidence="14">
    <location>
        <begin position="461"/>
        <end position="488"/>
    </location>
</feature>
<feature type="domain" description="C2H2-type" evidence="14">
    <location>
        <begin position="754"/>
        <end position="781"/>
    </location>
</feature>
<evidence type="ECO:0000256" key="7">
    <source>
        <dbReference type="ARBA" id="ARBA00022833"/>
    </source>
</evidence>
<feature type="domain" description="C2H2-type" evidence="14">
    <location>
        <begin position="670"/>
        <end position="697"/>
    </location>
</feature>
<feature type="domain" description="C2H2-type" evidence="14">
    <location>
        <begin position="782"/>
        <end position="809"/>
    </location>
</feature>
<keyword evidence="9" id="KW-0238">DNA-binding</keyword>
<keyword evidence="11" id="KW-0539">Nucleus</keyword>
<feature type="compositionally biased region" description="Low complexity" evidence="13">
    <location>
        <begin position="16"/>
        <end position="34"/>
    </location>
</feature>
<feature type="domain" description="C2H2-type" evidence="14">
    <location>
        <begin position="586"/>
        <end position="613"/>
    </location>
</feature>
<feature type="domain" description="C2H2-type" evidence="14">
    <location>
        <begin position="985"/>
        <end position="1007"/>
    </location>
</feature>
<keyword evidence="5" id="KW-0677">Repeat</keyword>
<keyword evidence="4" id="KW-0479">Metal-binding</keyword>
<keyword evidence="6 12" id="KW-0863">Zinc-finger</keyword>
<accession>A0A922MQF8</accession>
<evidence type="ECO:0000256" key="10">
    <source>
        <dbReference type="ARBA" id="ARBA00023163"/>
    </source>
</evidence>
<feature type="domain" description="C2H2-type" evidence="14">
    <location>
        <begin position="894"/>
        <end position="921"/>
    </location>
</feature>
<dbReference type="Proteomes" id="UP000814243">
    <property type="component" value="Unassembled WGS sequence"/>
</dbReference>
<dbReference type="GO" id="GO:0000981">
    <property type="term" value="F:DNA-binding transcription factor activity, RNA polymerase II-specific"/>
    <property type="evidence" value="ECO:0007669"/>
    <property type="project" value="TreeGrafter"/>
</dbReference>
<feature type="domain" description="C2H2-type" evidence="14">
    <location>
        <begin position="698"/>
        <end position="725"/>
    </location>
</feature>
<dbReference type="SUPFAM" id="SSF57667">
    <property type="entry name" value="beta-beta-alpha zinc fingers"/>
    <property type="match status" value="11"/>
</dbReference>
<dbReference type="GO" id="GO:0000977">
    <property type="term" value="F:RNA polymerase II transcription regulatory region sequence-specific DNA binding"/>
    <property type="evidence" value="ECO:0007669"/>
    <property type="project" value="TreeGrafter"/>
</dbReference>
<evidence type="ECO:0000256" key="12">
    <source>
        <dbReference type="PROSITE-ProRule" id="PRU00042"/>
    </source>
</evidence>
<evidence type="ECO:0000256" key="2">
    <source>
        <dbReference type="ARBA" id="ARBA00004123"/>
    </source>
</evidence>
<protein>
    <recommendedName>
        <fullName evidence="14">C2H2-type domain-containing protein</fullName>
    </recommendedName>
</protein>
<evidence type="ECO:0000256" key="6">
    <source>
        <dbReference type="ARBA" id="ARBA00022771"/>
    </source>
</evidence>
<feature type="domain" description="C2H2-type" evidence="14">
    <location>
        <begin position="614"/>
        <end position="641"/>
    </location>
</feature>
<dbReference type="PANTHER" id="PTHR24381:SF393">
    <property type="entry name" value="CHROMATIN-LINKED ADAPTOR FOR MSL PROTEINS, ISOFORM B"/>
    <property type="match status" value="1"/>
</dbReference>
<dbReference type="Pfam" id="PF00096">
    <property type="entry name" value="zf-C2H2"/>
    <property type="match status" value="17"/>
</dbReference>
<dbReference type="PROSITE" id="PS50157">
    <property type="entry name" value="ZINC_FINGER_C2H2_2"/>
    <property type="match status" value="20"/>
</dbReference>
<comment type="subcellular location">
    <subcellularLocation>
        <location evidence="2">Nucleus</location>
    </subcellularLocation>
</comment>
<feature type="domain" description="C2H2-type" evidence="14">
    <location>
        <begin position="838"/>
        <end position="865"/>
    </location>
</feature>
<feature type="domain" description="C2H2-type" evidence="14">
    <location>
        <begin position="951"/>
        <end position="978"/>
    </location>
</feature>
<keyword evidence="8" id="KW-0805">Transcription regulation</keyword>
<evidence type="ECO:0000256" key="4">
    <source>
        <dbReference type="ARBA" id="ARBA00022723"/>
    </source>
</evidence>
<keyword evidence="7" id="KW-0862">Zinc</keyword>
<evidence type="ECO:0000256" key="5">
    <source>
        <dbReference type="ARBA" id="ARBA00022737"/>
    </source>
</evidence>
<dbReference type="PROSITE" id="PS00028">
    <property type="entry name" value="ZINC_FINGER_C2H2_1"/>
    <property type="match status" value="20"/>
</dbReference>
<feature type="domain" description="C2H2-type" evidence="14">
    <location>
        <begin position="642"/>
        <end position="669"/>
    </location>
</feature>
<dbReference type="FunFam" id="3.30.160.60:FF:000226">
    <property type="entry name" value="Zinc finger protein 236 variant"/>
    <property type="match status" value="1"/>
</dbReference>